<dbReference type="Proteomes" id="UP000265663">
    <property type="component" value="Unassembled WGS sequence"/>
</dbReference>
<feature type="region of interest" description="Disordered" evidence="1">
    <location>
        <begin position="1"/>
        <end position="60"/>
    </location>
</feature>
<gene>
    <name evidence="2" type="ORF">GMOD_00002639</name>
</gene>
<accession>A0A3M7M2T1</accession>
<reference evidence="2 3" key="1">
    <citation type="journal article" date="2014" name="PLoS ONE">
        <title>De novo Genome Assembly of the Fungal Plant Pathogen Pyrenophora semeniperda.</title>
        <authorList>
            <person name="Soliai M.M."/>
            <person name="Meyer S.E."/>
            <person name="Udall J.A."/>
            <person name="Elzinga D.E."/>
            <person name="Hermansen R.A."/>
            <person name="Bodily P.M."/>
            <person name="Hart A.A."/>
            <person name="Coleman C.E."/>
        </authorList>
    </citation>
    <scope>NUCLEOTIDE SEQUENCE [LARGE SCALE GENOMIC DNA]</scope>
    <source>
        <strain evidence="2 3">CCB06</strain>
        <tissue evidence="2">Mycelium</tissue>
    </source>
</reference>
<evidence type="ECO:0000256" key="1">
    <source>
        <dbReference type="SAM" id="MobiDB-lite"/>
    </source>
</evidence>
<dbReference type="EMBL" id="KE747817">
    <property type="protein sequence ID" value="RMZ68791.1"/>
    <property type="molecule type" value="Genomic_DNA"/>
</dbReference>
<dbReference type="AlphaFoldDB" id="A0A3M7M2T1"/>
<keyword evidence="3" id="KW-1185">Reference proteome</keyword>
<organism evidence="2 3">
    <name type="scientific">Pyrenophora seminiperda CCB06</name>
    <dbReference type="NCBI Taxonomy" id="1302712"/>
    <lineage>
        <taxon>Eukaryota</taxon>
        <taxon>Fungi</taxon>
        <taxon>Dikarya</taxon>
        <taxon>Ascomycota</taxon>
        <taxon>Pezizomycotina</taxon>
        <taxon>Dothideomycetes</taxon>
        <taxon>Pleosporomycetidae</taxon>
        <taxon>Pleosporales</taxon>
        <taxon>Pleosporineae</taxon>
        <taxon>Pleosporaceae</taxon>
        <taxon>Pyrenophora</taxon>
    </lineage>
</organism>
<proteinExistence type="predicted"/>
<name>A0A3M7M2T1_9PLEO</name>
<protein>
    <submittedName>
        <fullName evidence="2">Uncharacterized protein</fullName>
    </submittedName>
</protein>
<feature type="compositionally biased region" description="Polar residues" evidence="1">
    <location>
        <begin position="1"/>
        <end position="10"/>
    </location>
</feature>
<dbReference type="OrthoDB" id="3693645at2759"/>
<sequence>MSSQQSQSNLALHRLVERDRRTSPPLSPSIAPTVGDTKSEADRSNTPVRLVDELEYEGLE</sequence>
<evidence type="ECO:0000313" key="3">
    <source>
        <dbReference type="Proteomes" id="UP000265663"/>
    </source>
</evidence>
<evidence type="ECO:0000313" key="2">
    <source>
        <dbReference type="EMBL" id="RMZ68791.1"/>
    </source>
</evidence>